<keyword evidence="1 5" id="KW-0479">Metal-binding</keyword>
<reference evidence="8" key="2">
    <citation type="submission" date="2025-09" db="UniProtKB">
        <authorList>
            <consortium name="Ensembl"/>
        </authorList>
    </citation>
    <scope>IDENTIFICATION</scope>
</reference>
<dbReference type="Gene3D" id="2.10.110.10">
    <property type="entry name" value="Cysteine Rich Protein"/>
    <property type="match status" value="3"/>
</dbReference>
<keyword evidence="4 5" id="KW-0440">LIM domain</keyword>
<evidence type="ECO:0000256" key="3">
    <source>
        <dbReference type="ARBA" id="ARBA00022833"/>
    </source>
</evidence>
<evidence type="ECO:0000256" key="2">
    <source>
        <dbReference type="ARBA" id="ARBA00022737"/>
    </source>
</evidence>
<dbReference type="SUPFAM" id="SSF57716">
    <property type="entry name" value="Glucocorticoid receptor-like (DNA-binding domain)"/>
    <property type="match status" value="2"/>
</dbReference>
<accession>A0A3Q3XI50</accession>
<protein>
    <recommendedName>
        <fullName evidence="7">LIM zinc-binding domain-containing protein</fullName>
    </recommendedName>
</protein>
<evidence type="ECO:0000256" key="4">
    <source>
        <dbReference type="ARBA" id="ARBA00023038"/>
    </source>
</evidence>
<feature type="region of interest" description="Disordered" evidence="6">
    <location>
        <begin position="48"/>
        <end position="69"/>
    </location>
</feature>
<name>A0A3Q3XI50_MOLML</name>
<dbReference type="GO" id="GO:0031005">
    <property type="term" value="F:filamin binding"/>
    <property type="evidence" value="ECO:0007669"/>
    <property type="project" value="TreeGrafter"/>
</dbReference>
<dbReference type="GO" id="GO:0001725">
    <property type="term" value="C:stress fiber"/>
    <property type="evidence" value="ECO:0007669"/>
    <property type="project" value="TreeGrafter"/>
</dbReference>
<organism evidence="8 9">
    <name type="scientific">Mola mola</name>
    <name type="common">Ocean sunfish</name>
    <name type="synonym">Tetraodon mola</name>
    <dbReference type="NCBI Taxonomy" id="94237"/>
    <lineage>
        <taxon>Eukaryota</taxon>
        <taxon>Metazoa</taxon>
        <taxon>Chordata</taxon>
        <taxon>Craniata</taxon>
        <taxon>Vertebrata</taxon>
        <taxon>Euteleostomi</taxon>
        <taxon>Actinopterygii</taxon>
        <taxon>Neopterygii</taxon>
        <taxon>Teleostei</taxon>
        <taxon>Neoteleostei</taxon>
        <taxon>Acanthomorphata</taxon>
        <taxon>Eupercaria</taxon>
        <taxon>Tetraodontiformes</taxon>
        <taxon>Molidae</taxon>
        <taxon>Mola</taxon>
    </lineage>
</organism>
<dbReference type="GO" id="GO:0046872">
    <property type="term" value="F:metal ion binding"/>
    <property type="evidence" value="ECO:0007669"/>
    <property type="project" value="UniProtKB-KW"/>
</dbReference>
<dbReference type="Ensembl" id="ENSMMOT00000029306.1">
    <property type="protein sequence ID" value="ENSMMOP00000028820.1"/>
    <property type="gene ID" value="ENSMMOG00000021743.1"/>
</dbReference>
<dbReference type="PANTHER" id="PTHR24207:SF1">
    <property type="entry name" value="FILAMIN-BINDING LIM PROTEIN 1"/>
    <property type="match status" value="1"/>
</dbReference>
<keyword evidence="2" id="KW-0677">Repeat</keyword>
<sequence>MASAAPQKRMVSSFFITLASPHRATVTQQQQPPLQAHSASASDIQHTAVRVSPSASVPSLRRKKEDHSQADPNEVCGFCRKPVALSEPAIEALNRTYHDSCFQSGIPLCEDCYQASLELCWACGEAIMDCVIRALERAYHLSCFTCTTCKQQIGEQAFAQGEVGEVYCLEDYYRKYAPKCNACKQLIIPKEDGTDSYNVECLGHSYHEDCYRCEVCDIQLSPEPNEHGSYPLDGKMLCKSCHLSVISGQH</sequence>
<dbReference type="PANTHER" id="PTHR24207">
    <property type="entry name" value="ZYX102 PROTEIN"/>
    <property type="match status" value="1"/>
</dbReference>
<dbReference type="GO" id="GO:0005925">
    <property type="term" value="C:focal adhesion"/>
    <property type="evidence" value="ECO:0007669"/>
    <property type="project" value="TreeGrafter"/>
</dbReference>
<dbReference type="GO" id="GO:0098609">
    <property type="term" value="P:cell-cell adhesion"/>
    <property type="evidence" value="ECO:0007669"/>
    <property type="project" value="TreeGrafter"/>
</dbReference>
<evidence type="ECO:0000256" key="5">
    <source>
        <dbReference type="PROSITE-ProRule" id="PRU00125"/>
    </source>
</evidence>
<dbReference type="Proteomes" id="UP000261620">
    <property type="component" value="Unplaced"/>
</dbReference>
<dbReference type="OMA" id="CEVCVIQ"/>
<dbReference type="InterPro" id="IPR001781">
    <property type="entry name" value="Znf_LIM"/>
</dbReference>
<evidence type="ECO:0000256" key="1">
    <source>
        <dbReference type="ARBA" id="ARBA00022723"/>
    </source>
</evidence>
<dbReference type="AlphaFoldDB" id="A0A3Q3XI50"/>
<dbReference type="FunFam" id="2.10.110.10:FF:000086">
    <property type="entry name" value="Filamin binding LIM protein 1"/>
    <property type="match status" value="1"/>
</dbReference>
<dbReference type="Pfam" id="PF00412">
    <property type="entry name" value="LIM"/>
    <property type="match status" value="2"/>
</dbReference>
<dbReference type="STRING" id="94237.ENSMMOP00000028820"/>
<dbReference type="PROSITE" id="PS50023">
    <property type="entry name" value="LIM_DOMAIN_2"/>
    <property type="match status" value="2"/>
</dbReference>
<feature type="domain" description="LIM zinc-binding" evidence="7">
    <location>
        <begin position="179"/>
        <end position="248"/>
    </location>
</feature>
<keyword evidence="9" id="KW-1185">Reference proteome</keyword>
<reference evidence="8" key="1">
    <citation type="submission" date="2025-08" db="UniProtKB">
        <authorList>
            <consortium name="Ensembl"/>
        </authorList>
    </citation>
    <scope>IDENTIFICATION</scope>
</reference>
<keyword evidence="3 5" id="KW-0862">Zinc</keyword>
<evidence type="ECO:0000313" key="9">
    <source>
        <dbReference type="Proteomes" id="UP000261620"/>
    </source>
</evidence>
<dbReference type="SMART" id="SM00132">
    <property type="entry name" value="LIM"/>
    <property type="match status" value="3"/>
</dbReference>
<feature type="compositionally biased region" description="Low complexity" evidence="6">
    <location>
        <begin position="48"/>
        <end position="59"/>
    </location>
</feature>
<evidence type="ECO:0000313" key="8">
    <source>
        <dbReference type="Ensembl" id="ENSMMOP00000028820.1"/>
    </source>
</evidence>
<evidence type="ECO:0000256" key="6">
    <source>
        <dbReference type="SAM" id="MobiDB-lite"/>
    </source>
</evidence>
<proteinExistence type="predicted"/>
<evidence type="ECO:0000259" key="7">
    <source>
        <dbReference type="PROSITE" id="PS50023"/>
    </source>
</evidence>
<feature type="domain" description="LIM zinc-binding" evidence="7">
    <location>
        <begin position="118"/>
        <end position="178"/>
    </location>
</feature>